<dbReference type="GO" id="GO:0004525">
    <property type="term" value="F:ribonuclease III activity"/>
    <property type="evidence" value="ECO:0007669"/>
    <property type="project" value="InterPro"/>
</dbReference>
<accession>A0A4Z1P884</accession>
<dbReference type="CDD" id="cd00593">
    <property type="entry name" value="RIBOc"/>
    <property type="match status" value="1"/>
</dbReference>
<reference evidence="3 4" key="1">
    <citation type="submission" date="2019-04" db="EMBL/GenBank/DDBJ databases">
        <title>High contiguity whole genome sequence and gene annotation resource for two Venturia nashicola isolates.</title>
        <authorList>
            <person name="Prokchorchik M."/>
            <person name="Won K."/>
            <person name="Lee Y."/>
            <person name="Choi E.D."/>
            <person name="Segonzac C."/>
            <person name="Sohn K.H."/>
        </authorList>
    </citation>
    <scope>NUCLEOTIDE SEQUENCE [LARGE SCALE GENOMIC DNA]</scope>
    <source>
        <strain evidence="3 4">PRI2</strain>
    </source>
</reference>
<dbReference type="AlphaFoldDB" id="A0A4Z1P884"/>
<dbReference type="Proteomes" id="UP000298493">
    <property type="component" value="Unassembled WGS sequence"/>
</dbReference>
<feature type="domain" description="RNase III" evidence="2">
    <location>
        <begin position="297"/>
        <end position="425"/>
    </location>
</feature>
<evidence type="ECO:0000313" key="3">
    <source>
        <dbReference type="EMBL" id="TID20741.1"/>
    </source>
</evidence>
<keyword evidence="4" id="KW-1185">Reference proteome</keyword>
<gene>
    <name evidence="3" type="ORF">E6O75_ATG05505</name>
</gene>
<dbReference type="PROSITE" id="PS50142">
    <property type="entry name" value="RNASE_3_2"/>
    <property type="match status" value="1"/>
</dbReference>
<protein>
    <submittedName>
        <fullName evidence="3">Ribonuclease III</fullName>
    </submittedName>
</protein>
<evidence type="ECO:0000313" key="4">
    <source>
        <dbReference type="Proteomes" id="UP000298493"/>
    </source>
</evidence>
<evidence type="ECO:0000259" key="2">
    <source>
        <dbReference type="PROSITE" id="PS50142"/>
    </source>
</evidence>
<dbReference type="Gene3D" id="1.10.1520.10">
    <property type="entry name" value="Ribonuclease III domain"/>
    <property type="match status" value="1"/>
</dbReference>
<evidence type="ECO:0000256" key="1">
    <source>
        <dbReference type="SAM" id="MobiDB-lite"/>
    </source>
</evidence>
<dbReference type="GO" id="GO:0006396">
    <property type="term" value="P:RNA processing"/>
    <property type="evidence" value="ECO:0007669"/>
    <property type="project" value="InterPro"/>
</dbReference>
<organism evidence="3 4">
    <name type="scientific">Venturia nashicola</name>
    <dbReference type="NCBI Taxonomy" id="86259"/>
    <lineage>
        <taxon>Eukaryota</taxon>
        <taxon>Fungi</taxon>
        <taxon>Dikarya</taxon>
        <taxon>Ascomycota</taxon>
        <taxon>Pezizomycotina</taxon>
        <taxon>Dothideomycetes</taxon>
        <taxon>Pleosporomycetidae</taxon>
        <taxon>Venturiales</taxon>
        <taxon>Venturiaceae</taxon>
        <taxon>Venturia</taxon>
    </lineage>
</organism>
<dbReference type="InterPro" id="IPR000999">
    <property type="entry name" value="RNase_III_dom"/>
</dbReference>
<feature type="region of interest" description="Disordered" evidence="1">
    <location>
        <begin position="247"/>
        <end position="270"/>
    </location>
</feature>
<dbReference type="SUPFAM" id="SSF69065">
    <property type="entry name" value="RNase III domain-like"/>
    <property type="match status" value="1"/>
</dbReference>
<comment type="caution">
    <text evidence="3">The sequence shown here is derived from an EMBL/GenBank/DDBJ whole genome shotgun (WGS) entry which is preliminary data.</text>
</comment>
<sequence>MTSSMKTRAMTLREEHFNDYSPEQVLPAHVTPRKIPALISSHASTDPGSLGVKVGGPKNVIIDLTSDSREKRDLANNYEEDLMTQLDRVLCLQLAQAEKNLAKSSTLPESMLSRKTQKRIANMDKEDKKFEEKQQKAKTKKQKATLGRFQINLTRMRENLDKKVKAELLQIQTKAGAPRVTQPKTTQPVACTASGRRGLRPVLPTRQHAPSGQELLVNDRFGEQKALPKFQSMTTLTSQQDLKELWQQQRSEQPPRIVARKSNLGKRNPRKQICRAAAADPASLPSDPNQPRARAQIESAESIIGYVFTDKNIIFEALLDYTSGVAKIENRAIPDANMHLALVGDSILTSVLREDGYYKERSRLSISRDVPPIVTNQNLAGVCKSMQLDYCIYLGESEKPKAHEPNKRLADLVEALVGAVYLDGGLETVKLVMRKMGLLSS</sequence>
<name>A0A4Z1P884_9PEZI</name>
<dbReference type="Pfam" id="PF14622">
    <property type="entry name" value="Ribonucleas_3_3"/>
    <property type="match status" value="1"/>
</dbReference>
<dbReference type="EMBL" id="SNSC02000010">
    <property type="protein sequence ID" value="TID20741.1"/>
    <property type="molecule type" value="Genomic_DNA"/>
</dbReference>
<dbReference type="InterPro" id="IPR036389">
    <property type="entry name" value="RNase_III_sf"/>
</dbReference>
<dbReference type="STRING" id="86259.A0A4Z1P884"/>
<dbReference type="SMART" id="SM00535">
    <property type="entry name" value="RIBOc"/>
    <property type="match status" value="1"/>
</dbReference>
<proteinExistence type="predicted"/>